<dbReference type="InterPro" id="IPR036390">
    <property type="entry name" value="WH_DNA-bd_sf"/>
</dbReference>
<dbReference type="Proteomes" id="UP000077875">
    <property type="component" value="Chromosome"/>
</dbReference>
<dbReference type="GO" id="GO:0003700">
    <property type="term" value="F:DNA-binding transcription factor activity"/>
    <property type="evidence" value="ECO:0007669"/>
    <property type="project" value="InterPro"/>
</dbReference>
<dbReference type="PANTHER" id="PTHR30363">
    <property type="entry name" value="HTH-TYPE TRANSCRIPTIONAL REGULATOR SRLR-RELATED"/>
    <property type="match status" value="1"/>
</dbReference>
<evidence type="ECO:0000256" key="4">
    <source>
        <dbReference type="ARBA" id="ARBA00023163"/>
    </source>
</evidence>
<accession>A0A172YJC3</accession>
<dbReference type="SUPFAM" id="SSF100950">
    <property type="entry name" value="NagB/RpiA/CoA transferase-like"/>
    <property type="match status" value="1"/>
</dbReference>
<proteinExistence type="predicted"/>
<dbReference type="InterPro" id="IPR036388">
    <property type="entry name" value="WH-like_DNA-bd_sf"/>
</dbReference>
<dbReference type="STRING" id="376489.A5892_19245"/>
<dbReference type="InterPro" id="IPR050313">
    <property type="entry name" value="Carb_Metab_HTH_regulators"/>
</dbReference>
<dbReference type="GO" id="GO:0003677">
    <property type="term" value="F:DNA binding"/>
    <property type="evidence" value="ECO:0007669"/>
    <property type="project" value="UniProtKB-KW"/>
</dbReference>
<keyword evidence="4" id="KW-0804">Transcription</keyword>
<dbReference type="Gene3D" id="3.40.50.1360">
    <property type="match status" value="1"/>
</dbReference>
<dbReference type="KEGG" id="haa:A5892_19245"/>
<dbReference type="RefSeq" id="WP_064124158.1">
    <property type="nucleotide sequence ID" value="NZ_CP015243.1"/>
</dbReference>
<dbReference type="SMART" id="SM00420">
    <property type="entry name" value="HTH_DEOR"/>
    <property type="match status" value="1"/>
</dbReference>
<evidence type="ECO:0000259" key="5">
    <source>
        <dbReference type="PROSITE" id="PS51000"/>
    </source>
</evidence>
<dbReference type="SUPFAM" id="SSF46785">
    <property type="entry name" value="Winged helix' DNA-binding domain"/>
    <property type="match status" value="1"/>
</dbReference>
<dbReference type="Gene3D" id="1.10.10.10">
    <property type="entry name" value="Winged helix-like DNA-binding domain superfamily/Winged helix DNA-binding domain"/>
    <property type="match status" value="1"/>
</dbReference>
<dbReference type="PROSITE" id="PS51000">
    <property type="entry name" value="HTH_DEOR_2"/>
    <property type="match status" value="1"/>
</dbReference>
<dbReference type="AlphaFoldDB" id="A0A172YJC3"/>
<evidence type="ECO:0000313" key="6">
    <source>
        <dbReference type="EMBL" id="ANF59328.1"/>
    </source>
</evidence>
<feature type="domain" description="HTH deoR-type" evidence="5">
    <location>
        <begin position="3"/>
        <end position="58"/>
    </location>
</feature>
<sequence>MWHQERYQRICTLLDTFQRLSTERLASELGVSRETVRRDLLYLERRGELRRIHGGAMTTRPQEPPIDVRAKTRIEEKRTIAKLTRNEISSGQTLFIDAGTTTTLLAEELSTLEGLVVVTNSIAVALKLSPAPREAHTISSNRVILLGGDVNSALQATFGAKTIGEIHRYRADLALLSPVGIDAAHGATSYDHDEAEIAAAMAACASRIALLADHSKIGRASRLSYCRASRIDLLVSDRPIDDPALLDALAERGRILHPGS</sequence>
<evidence type="ECO:0000256" key="1">
    <source>
        <dbReference type="ARBA" id="ARBA00022491"/>
    </source>
</evidence>
<evidence type="ECO:0000313" key="7">
    <source>
        <dbReference type="Proteomes" id="UP000077875"/>
    </source>
</evidence>
<dbReference type="InterPro" id="IPR018356">
    <property type="entry name" value="Tscrpt_reg_HTH_DeoR_CS"/>
</dbReference>
<name>A0A172YJC3_9GAMM</name>
<dbReference type="PROSITE" id="PS00894">
    <property type="entry name" value="HTH_DEOR_1"/>
    <property type="match status" value="1"/>
</dbReference>
<dbReference type="InterPro" id="IPR037171">
    <property type="entry name" value="NagB/RpiA_transferase-like"/>
</dbReference>
<evidence type="ECO:0000256" key="3">
    <source>
        <dbReference type="ARBA" id="ARBA00023125"/>
    </source>
</evidence>
<keyword evidence="3" id="KW-0238">DNA-binding</keyword>
<dbReference type="InterPro" id="IPR014036">
    <property type="entry name" value="DeoR-like_C"/>
</dbReference>
<dbReference type="InterPro" id="IPR001034">
    <property type="entry name" value="DeoR_HTH"/>
</dbReference>
<dbReference type="Pfam" id="PF00455">
    <property type="entry name" value="DeoRC"/>
    <property type="match status" value="1"/>
</dbReference>
<gene>
    <name evidence="6" type="ORF">A5892_19245</name>
</gene>
<dbReference type="EMBL" id="CP015243">
    <property type="protein sequence ID" value="ANF59328.1"/>
    <property type="molecule type" value="Genomic_DNA"/>
</dbReference>
<dbReference type="PANTHER" id="PTHR30363:SF4">
    <property type="entry name" value="GLYCEROL-3-PHOSPHATE REGULON REPRESSOR"/>
    <property type="match status" value="1"/>
</dbReference>
<evidence type="ECO:0000256" key="2">
    <source>
        <dbReference type="ARBA" id="ARBA00023015"/>
    </source>
</evidence>
<dbReference type="Pfam" id="PF08220">
    <property type="entry name" value="HTH_DeoR"/>
    <property type="match status" value="1"/>
</dbReference>
<reference evidence="6 7" key="1">
    <citation type="submission" date="2016-04" db="EMBL/GenBank/DDBJ databases">
        <title>Complete Genome Sequence of Halotalea alkalilenta IHB B 13600.</title>
        <authorList>
            <person name="Swarnkar M.K."/>
            <person name="Sharma A."/>
            <person name="Kaushal K."/>
            <person name="Soni R."/>
            <person name="Rana S."/>
            <person name="Singh A.K."/>
            <person name="Gulati A."/>
        </authorList>
    </citation>
    <scope>NUCLEOTIDE SEQUENCE [LARGE SCALE GENOMIC DNA]</scope>
    <source>
        <strain evidence="6 7">IHB B 13600</strain>
    </source>
</reference>
<organism evidence="6 7">
    <name type="scientific">Halotalea alkalilenta</name>
    <dbReference type="NCBI Taxonomy" id="376489"/>
    <lineage>
        <taxon>Bacteria</taxon>
        <taxon>Pseudomonadati</taxon>
        <taxon>Pseudomonadota</taxon>
        <taxon>Gammaproteobacteria</taxon>
        <taxon>Oceanospirillales</taxon>
        <taxon>Halomonadaceae</taxon>
        <taxon>Halotalea</taxon>
    </lineage>
</organism>
<keyword evidence="2" id="KW-0805">Transcription regulation</keyword>
<keyword evidence="1" id="KW-0678">Repressor</keyword>
<dbReference type="PRINTS" id="PR00037">
    <property type="entry name" value="HTHLACR"/>
</dbReference>
<dbReference type="SMART" id="SM01134">
    <property type="entry name" value="DeoRC"/>
    <property type="match status" value="1"/>
</dbReference>
<protein>
    <submittedName>
        <fullName evidence="6">Alkaline phosphatase</fullName>
    </submittedName>
</protein>
<keyword evidence="7" id="KW-1185">Reference proteome</keyword>